<reference evidence="2 3" key="1">
    <citation type="journal article" date="2021" name="BMC Genomics">
        <title>Datura genome reveals duplications of psychoactive alkaloid biosynthetic genes and high mutation rate following tissue culture.</title>
        <authorList>
            <person name="Rajewski A."/>
            <person name="Carter-House D."/>
            <person name="Stajich J."/>
            <person name="Litt A."/>
        </authorList>
    </citation>
    <scope>NUCLEOTIDE SEQUENCE [LARGE SCALE GENOMIC DNA]</scope>
    <source>
        <strain evidence="2">AR-01</strain>
    </source>
</reference>
<feature type="compositionally biased region" description="Acidic residues" evidence="1">
    <location>
        <begin position="109"/>
        <end position="120"/>
    </location>
</feature>
<keyword evidence="3" id="KW-1185">Reference proteome</keyword>
<organism evidence="2 3">
    <name type="scientific">Datura stramonium</name>
    <name type="common">Jimsonweed</name>
    <name type="synonym">Common thornapple</name>
    <dbReference type="NCBI Taxonomy" id="4076"/>
    <lineage>
        <taxon>Eukaryota</taxon>
        <taxon>Viridiplantae</taxon>
        <taxon>Streptophyta</taxon>
        <taxon>Embryophyta</taxon>
        <taxon>Tracheophyta</taxon>
        <taxon>Spermatophyta</taxon>
        <taxon>Magnoliopsida</taxon>
        <taxon>eudicotyledons</taxon>
        <taxon>Gunneridae</taxon>
        <taxon>Pentapetalae</taxon>
        <taxon>asterids</taxon>
        <taxon>lamiids</taxon>
        <taxon>Solanales</taxon>
        <taxon>Solanaceae</taxon>
        <taxon>Solanoideae</taxon>
        <taxon>Datureae</taxon>
        <taxon>Datura</taxon>
    </lineage>
</organism>
<evidence type="ECO:0000256" key="1">
    <source>
        <dbReference type="SAM" id="MobiDB-lite"/>
    </source>
</evidence>
<feature type="region of interest" description="Disordered" evidence="1">
    <location>
        <begin position="105"/>
        <end position="133"/>
    </location>
</feature>
<protein>
    <submittedName>
        <fullName evidence="2">Uncharacterized protein</fullName>
    </submittedName>
</protein>
<evidence type="ECO:0000313" key="2">
    <source>
        <dbReference type="EMBL" id="MCD9644544.1"/>
    </source>
</evidence>
<comment type="caution">
    <text evidence="2">The sequence shown here is derived from an EMBL/GenBank/DDBJ whole genome shotgun (WGS) entry which is preliminary data.</text>
</comment>
<dbReference type="Proteomes" id="UP000823775">
    <property type="component" value="Unassembled WGS sequence"/>
</dbReference>
<proteinExistence type="predicted"/>
<sequence length="133" mass="15373">METRGLEWVEKYPIRMQACHQNHHGGMGSVGSWIKKDMLRRERVKKGQIFSFGCLLTRFLREQKIDEMVVNSRPRYDPNGLDMMRKMEPEGIHGPILSINKEQARVDSDLESDDDGDYSEIGEATFSPIDDKD</sequence>
<name>A0ABS8VEP2_DATST</name>
<gene>
    <name evidence="2" type="ORF">HAX54_032804</name>
</gene>
<accession>A0ABS8VEP2</accession>
<evidence type="ECO:0000313" key="3">
    <source>
        <dbReference type="Proteomes" id="UP000823775"/>
    </source>
</evidence>
<dbReference type="EMBL" id="JACEIK010004188">
    <property type="protein sequence ID" value="MCD9644544.1"/>
    <property type="molecule type" value="Genomic_DNA"/>
</dbReference>